<dbReference type="GO" id="GO:0022857">
    <property type="term" value="F:transmembrane transporter activity"/>
    <property type="evidence" value="ECO:0007669"/>
    <property type="project" value="InterPro"/>
</dbReference>
<keyword evidence="3 6" id="KW-1133">Transmembrane helix</keyword>
<comment type="subcellular location">
    <subcellularLocation>
        <location evidence="1">Membrane</location>
        <topology evidence="1">Multi-pass membrane protein</topology>
    </subcellularLocation>
</comment>
<dbReference type="Pfam" id="PF07690">
    <property type="entry name" value="MFS_1"/>
    <property type="match status" value="1"/>
</dbReference>
<dbReference type="InterPro" id="IPR036259">
    <property type="entry name" value="MFS_trans_sf"/>
</dbReference>
<dbReference type="OrthoDB" id="2585655at2759"/>
<protein>
    <recommendedName>
        <fullName evidence="9">MFS transporter</fullName>
    </recommendedName>
</protein>
<feature type="transmembrane region" description="Helical" evidence="6">
    <location>
        <begin position="110"/>
        <end position="132"/>
    </location>
</feature>
<feature type="transmembrane region" description="Helical" evidence="6">
    <location>
        <begin position="75"/>
        <end position="98"/>
    </location>
</feature>
<evidence type="ECO:0000256" key="3">
    <source>
        <dbReference type="ARBA" id="ARBA00022989"/>
    </source>
</evidence>
<feature type="compositionally biased region" description="Basic and acidic residues" evidence="5">
    <location>
        <begin position="258"/>
        <end position="267"/>
    </location>
</feature>
<evidence type="ECO:0000256" key="4">
    <source>
        <dbReference type="ARBA" id="ARBA00023136"/>
    </source>
</evidence>
<organism evidence="7 8">
    <name type="scientific">Parascedosporium putredinis</name>
    <dbReference type="NCBI Taxonomy" id="1442378"/>
    <lineage>
        <taxon>Eukaryota</taxon>
        <taxon>Fungi</taxon>
        <taxon>Dikarya</taxon>
        <taxon>Ascomycota</taxon>
        <taxon>Pezizomycotina</taxon>
        <taxon>Sordariomycetes</taxon>
        <taxon>Hypocreomycetidae</taxon>
        <taxon>Microascales</taxon>
        <taxon>Microascaceae</taxon>
        <taxon>Parascedosporium</taxon>
    </lineage>
</organism>
<reference evidence="7" key="1">
    <citation type="submission" date="2022-11" db="EMBL/GenBank/DDBJ databases">
        <authorList>
            <person name="Scott C."/>
            <person name="Bruce N."/>
        </authorList>
    </citation>
    <scope>NUCLEOTIDE SEQUENCE</scope>
</reference>
<evidence type="ECO:0000256" key="2">
    <source>
        <dbReference type="ARBA" id="ARBA00022692"/>
    </source>
</evidence>
<evidence type="ECO:0000313" key="8">
    <source>
        <dbReference type="Proteomes" id="UP000838763"/>
    </source>
</evidence>
<evidence type="ECO:0008006" key="9">
    <source>
        <dbReference type="Google" id="ProtNLM"/>
    </source>
</evidence>
<evidence type="ECO:0000256" key="6">
    <source>
        <dbReference type="SAM" id="Phobius"/>
    </source>
</evidence>
<keyword evidence="4 6" id="KW-0472">Membrane</keyword>
<dbReference type="SUPFAM" id="SSF103473">
    <property type="entry name" value="MFS general substrate transporter"/>
    <property type="match status" value="1"/>
</dbReference>
<feature type="transmembrane region" description="Helical" evidence="6">
    <location>
        <begin position="139"/>
        <end position="155"/>
    </location>
</feature>
<dbReference type="GO" id="GO:0005886">
    <property type="term" value="C:plasma membrane"/>
    <property type="evidence" value="ECO:0007669"/>
    <property type="project" value="TreeGrafter"/>
</dbReference>
<evidence type="ECO:0000313" key="7">
    <source>
        <dbReference type="EMBL" id="CAI4216041.1"/>
    </source>
</evidence>
<dbReference type="AlphaFoldDB" id="A0A9P1MBX4"/>
<evidence type="ECO:0000256" key="1">
    <source>
        <dbReference type="ARBA" id="ARBA00004141"/>
    </source>
</evidence>
<dbReference type="EMBL" id="CALLCH030000015">
    <property type="protein sequence ID" value="CAI4216041.1"/>
    <property type="molecule type" value="Genomic_DNA"/>
</dbReference>
<feature type="transmembrane region" description="Helical" evidence="6">
    <location>
        <begin position="430"/>
        <end position="449"/>
    </location>
</feature>
<feature type="transmembrane region" description="Helical" evidence="6">
    <location>
        <begin position="461"/>
        <end position="481"/>
    </location>
</feature>
<feature type="region of interest" description="Disordered" evidence="5">
    <location>
        <begin position="254"/>
        <end position="277"/>
    </location>
</feature>
<comment type="caution">
    <text evidence="7">The sequence shown here is derived from an EMBL/GenBank/DDBJ whole genome shotgun (WGS) entry which is preliminary data.</text>
</comment>
<keyword evidence="2 6" id="KW-0812">Transmembrane</keyword>
<dbReference type="PANTHER" id="PTHR23502:SF20">
    <property type="entry name" value="TRANSPORTER, PUTATIVE (AFU_ORTHOLOGUE AFUA_6G13880)-RELATED"/>
    <property type="match status" value="1"/>
</dbReference>
<name>A0A9P1MBX4_9PEZI</name>
<evidence type="ECO:0000256" key="5">
    <source>
        <dbReference type="SAM" id="MobiDB-lite"/>
    </source>
</evidence>
<dbReference type="PANTHER" id="PTHR23502">
    <property type="entry name" value="MAJOR FACILITATOR SUPERFAMILY"/>
    <property type="match status" value="1"/>
</dbReference>
<feature type="transmembrane region" description="Helical" evidence="6">
    <location>
        <begin position="208"/>
        <end position="228"/>
    </location>
</feature>
<gene>
    <name evidence="7" type="ORF">PPNO1_LOCUS5710</name>
</gene>
<dbReference type="Proteomes" id="UP000838763">
    <property type="component" value="Unassembled WGS sequence"/>
</dbReference>
<feature type="transmembrane region" description="Helical" evidence="6">
    <location>
        <begin position="300"/>
        <end position="319"/>
    </location>
</feature>
<feature type="transmembrane region" description="Helical" evidence="6">
    <location>
        <begin position="325"/>
        <end position="344"/>
    </location>
</feature>
<dbReference type="Gene3D" id="1.20.1250.20">
    <property type="entry name" value="MFS general substrate transporter like domains"/>
    <property type="match status" value="1"/>
</dbReference>
<dbReference type="InterPro" id="IPR011701">
    <property type="entry name" value="MFS"/>
</dbReference>
<keyword evidence="8" id="KW-1185">Reference proteome</keyword>
<proteinExistence type="predicted"/>
<feature type="transmembrane region" description="Helical" evidence="6">
    <location>
        <begin position="394"/>
        <end position="418"/>
    </location>
</feature>
<feature type="transmembrane region" description="Helical" evidence="6">
    <location>
        <begin position="356"/>
        <end position="382"/>
    </location>
</feature>
<accession>A0A9P1MBX4</accession>
<sequence length="568" mass="61039">MPLGILEDHKLEHVPGTSPLNDLTGQGGTEAADGIDRGLLKRDPSGEIVLVPQPSDSPNDPYNWPRWKKEMFTVAIAYGCGCVGAVGPLLTSAIVPLAEDFGVPLQRFTLGLQGSCIVAIAVGSLLLNTLAVKIGKRPVYIATSLGLMATCFWAAEAKSFASLAAARAVQGFCMAPMEALVPASISDIWNQPGFPIAGAIIQYSSYRVALHAMGGAFVLQTILTVLFMPESAFHRAGALDIDTGDKAVVVDGMTEKGSTQHHEDSRRGSVPSESEPKKSFAREMLPYDGYWDKVSFWRTLILPFFMLASPIVVWGTLLFTTCISWLVLISITLSQIFSAPPYNFSVASVGASNMSSFVASLIGTAVAGPCFLIFTATGFFAWGQSLHSQDPWPIPVIVCMGLINLGVQLGTTGLVVYVTDCHRKESSEAFAIMNFIKNLFAFGLTFYCNDWIAVQGVRDCFFVIGGITVAVSLTTIPMYIFGKKARSFTYRHRVRSGQYIIAFCFSPPAEKKKGHNGEEDGTHDAASDAAFAAADKPDFFSVPAFAPETLEPSVGSGNPTVYDGIDIE</sequence>